<evidence type="ECO:0000256" key="12">
    <source>
        <dbReference type="SAM" id="Phobius"/>
    </source>
</evidence>
<dbReference type="AlphaFoldDB" id="A0ABD3LTA0"/>
<evidence type="ECO:0000256" key="13">
    <source>
        <dbReference type="SAM" id="SignalP"/>
    </source>
</evidence>
<gene>
    <name evidence="14" type="ORF">ACJRO7_000902</name>
</gene>
<reference evidence="14 15" key="1">
    <citation type="submission" date="2024-11" db="EMBL/GenBank/DDBJ databases">
        <title>Chromosome-level genome assembly of Eucalyptus globulus Labill. provides insights into its genome evolution.</title>
        <authorList>
            <person name="Li X."/>
        </authorList>
    </citation>
    <scope>NUCLEOTIDE SEQUENCE [LARGE SCALE GENOMIC DNA]</scope>
    <source>
        <strain evidence="14">CL2024</strain>
        <tissue evidence="14">Fresh tender leaves</tissue>
    </source>
</reference>
<dbReference type="InterPro" id="IPR003591">
    <property type="entry name" value="Leu-rich_rpt_typical-subtyp"/>
</dbReference>
<evidence type="ECO:0000256" key="11">
    <source>
        <dbReference type="ARBA" id="ARBA00023180"/>
    </source>
</evidence>
<evidence type="ECO:0008006" key="16">
    <source>
        <dbReference type="Google" id="ProtNLM"/>
    </source>
</evidence>
<keyword evidence="7" id="KW-0677">Repeat</keyword>
<evidence type="ECO:0000313" key="14">
    <source>
        <dbReference type="EMBL" id="KAL3753566.1"/>
    </source>
</evidence>
<keyword evidence="9 12" id="KW-0472">Membrane</keyword>
<sequence>MNGSIVSWFLLAIYTMSIFSNIARALASAQCLGIDQRSLLLELRNNLIFNASESSKLVQWDRSADSWSGVTCEDSLVVGLDLSDESISGGIDGSSSLFRLEFLRSLNLAFNDFNSTAIPSGLANLSLLENLNLSGAWFAGQIPAELSRLTKLRTLDLSSAPLKLEKPNMRSLIGDLGELRELYLDGVNVSAEGSEWCKALSSSVPKLEVLSMSYCSLSGPMDASLMSLANLSVIQLQGNNLSTTVPSFLANFSSLKTLHLYGCGLQGEFPQKVLQVQTLQTLDLSNNELLQVSLPDFLEDNSLQTLDMCATNISGSIPDSIGNLRKLLWLDLHNCNLSGLIPSSMKNLSELTYLDLSYNDLTGLVPPLGASRNLTEIYLHDNALRGHITSVGWEDLLNLEVLDLQENSLEGDIPPALFTLPRLERIFLSRNRFNGQLIIHPNASLDQLSMLDLTSNQLQGSIPTSIFKLQQLQHLSLSSNNFSGSMNIDVLQGLRNLTYLDLSYNDLSIDAMAPASAATSSFPEFHLLSLASCQLRILPQFLANQSELVSLDLSHNHLQGEIPRWIWTLERLQYLNLSANFFEELEIATHNVTSFLFVVDLHSNMLQGNIPPLSPSIFYLDLSSNNITSIISDNIGDHLSSDTSFFSLSKNNFHGSIPKSICKVDCLEVLDLSHNHLNGTIPDCLMMLFPSVLNLRNNQLSGNIPQNIPRICDLRTFDISENLLQGQIPLSLANCTRLEIVNIGDNQIEGTFPCHFQAISSLHVLVLRSNKLHGEIGCQHSPNTWQMLQIVDVSSNNFSGTLPPQYLTTWEAMKVNVDINRIQYPFLYSDGLSDGFQYQDTITVTVKGLKVELVKILIIFTSIDFSCNNFEGLIPDTLGALKGLHFLNLSNNAFSGPIPSSLGHLQQLESLNLSWNDLKGTIPPQLSDLTFLSFLNLSYNTLEGSIPAVKQFLTFSASSFEGNAGLCGFQLEQIAQKTQSIAANGVEEASCVPTQSDTDDHGNNDDSEKWFYIGISLGFVVGFWIFCGPLALIKSWRFAYYHFWDKVLFSC</sequence>
<dbReference type="PRINTS" id="PR00019">
    <property type="entry name" value="LEURICHRPT"/>
</dbReference>
<dbReference type="InterPro" id="IPR032675">
    <property type="entry name" value="LRR_dom_sf"/>
</dbReference>
<evidence type="ECO:0000256" key="5">
    <source>
        <dbReference type="ARBA" id="ARBA00022692"/>
    </source>
</evidence>
<evidence type="ECO:0000256" key="8">
    <source>
        <dbReference type="ARBA" id="ARBA00022989"/>
    </source>
</evidence>
<dbReference type="SMART" id="SM00369">
    <property type="entry name" value="LRR_TYP"/>
    <property type="match status" value="11"/>
</dbReference>
<feature type="transmembrane region" description="Helical" evidence="12">
    <location>
        <begin position="1010"/>
        <end position="1033"/>
    </location>
</feature>
<accession>A0ABD3LTA0</accession>
<comment type="similarity">
    <text evidence="2">Belongs to the RLP family.</text>
</comment>
<name>A0ABD3LTA0_EUCGL</name>
<keyword evidence="4" id="KW-0433">Leucine-rich repeat</keyword>
<keyword evidence="15" id="KW-1185">Reference proteome</keyword>
<organism evidence="14 15">
    <name type="scientific">Eucalyptus globulus</name>
    <name type="common">Tasmanian blue gum</name>
    <dbReference type="NCBI Taxonomy" id="34317"/>
    <lineage>
        <taxon>Eukaryota</taxon>
        <taxon>Viridiplantae</taxon>
        <taxon>Streptophyta</taxon>
        <taxon>Embryophyta</taxon>
        <taxon>Tracheophyta</taxon>
        <taxon>Spermatophyta</taxon>
        <taxon>Magnoliopsida</taxon>
        <taxon>eudicotyledons</taxon>
        <taxon>Gunneridae</taxon>
        <taxon>Pentapetalae</taxon>
        <taxon>rosids</taxon>
        <taxon>malvids</taxon>
        <taxon>Myrtales</taxon>
        <taxon>Myrtaceae</taxon>
        <taxon>Myrtoideae</taxon>
        <taxon>Eucalypteae</taxon>
        <taxon>Eucalyptus</taxon>
    </lineage>
</organism>
<feature type="signal peptide" evidence="13">
    <location>
        <begin position="1"/>
        <end position="25"/>
    </location>
</feature>
<dbReference type="FunFam" id="3.80.10.10:FF:000095">
    <property type="entry name" value="LRR receptor-like serine/threonine-protein kinase GSO1"/>
    <property type="match status" value="2"/>
</dbReference>
<dbReference type="Pfam" id="PF13855">
    <property type="entry name" value="LRR_8"/>
    <property type="match status" value="4"/>
</dbReference>
<evidence type="ECO:0000256" key="10">
    <source>
        <dbReference type="ARBA" id="ARBA00023170"/>
    </source>
</evidence>
<keyword evidence="6 13" id="KW-0732">Signal</keyword>
<evidence type="ECO:0000256" key="7">
    <source>
        <dbReference type="ARBA" id="ARBA00022737"/>
    </source>
</evidence>
<protein>
    <recommendedName>
        <fullName evidence="16">Verticillium wilt resistance-like protein</fullName>
    </recommendedName>
</protein>
<evidence type="ECO:0000256" key="4">
    <source>
        <dbReference type="ARBA" id="ARBA00022614"/>
    </source>
</evidence>
<keyword evidence="10" id="KW-0675">Receptor</keyword>
<dbReference type="SUPFAM" id="SSF52047">
    <property type="entry name" value="RNI-like"/>
    <property type="match status" value="1"/>
</dbReference>
<dbReference type="Proteomes" id="UP001634007">
    <property type="component" value="Unassembled WGS sequence"/>
</dbReference>
<comment type="caution">
    <text evidence="14">The sequence shown here is derived from an EMBL/GenBank/DDBJ whole genome shotgun (WGS) entry which is preliminary data.</text>
</comment>
<dbReference type="GO" id="GO:0005886">
    <property type="term" value="C:plasma membrane"/>
    <property type="evidence" value="ECO:0007669"/>
    <property type="project" value="UniProtKB-SubCell"/>
</dbReference>
<dbReference type="Pfam" id="PF00560">
    <property type="entry name" value="LRR_1"/>
    <property type="match status" value="5"/>
</dbReference>
<evidence type="ECO:0000256" key="3">
    <source>
        <dbReference type="ARBA" id="ARBA00022475"/>
    </source>
</evidence>
<dbReference type="PANTHER" id="PTHR48061">
    <property type="entry name" value="LEUCINE-RICH REPEAT RECEPTOR PROTEIN KINASE EMS1-LIKE-RELATED"/>
    <property type="match status" value="1"/>
</dbReference>
<comment type="subcellular location">
    <subcellularLocation>
        <location evidence="1">Cell membrane</location>
        <topology evidence="1">Single-pass type I membrane protein</topology>
    </subcellularLocation>
</comment>
<evidence type="ECO:0000256" key="1">
    <source>
        <dbReference type="ARBA" id="ARBA00004251"/>
    </source>
</evidence>
<dbReference type="InterPro" id="IPR001611">
    <property type="entry name" value="Leu-rich_rpt"/>
</dbReference>
<evidence type="ECO:0000256" key="6">
    <source>
        <dbReference type="ARBA" id="ARBA00022729"/>
    </source>
</evidence>
<feature type="chain" id="PRO_5044872986" description="Verticillium wilt resistance-like protein" evidence="13">
    <location>
        <begin position="26"/>
        <end position="1051"/>
    </location>
</feature>
<evidence type="ECO:0000313" key="15">
    <source>
        <dbReference type="Proteomes" id="UP001634007"/>
    </source>
</evidence>
<dbReference type="PANTHER" id="PTHR48061:SF2">
    <property type="entry name" value="RECEPTOR LIKE PROTEIN 30-LIKE"/>
    <property type="match status" value="1"/>
</dbReference>
<proteinExistence type="inferred from homology"/>
<keyword evidence="3" id="KW-1003">Cell membrane</keyword>
<evidence type="ECO:0000256" key="9">
    <source>
        <dbReference type="ARBA" id="ARBA00023136"/>
    </source>
</evidence>
<dbReference type="SUPFAM" id="SSF52058">
    <property type="entry name" value="L domain-like"/>
    <property type="match status" value="2"/>
</dbReference>
<dbReference type="InterPro" id="IPR046956">
    <property type="entry name" value="RLP23-like"/>
</dbReference>
<keyword evidence="11" id="KW-0325">Glycoprotein</keyword>
<dbReference type="EMBL" id="JBJKBG010000001">
    <property type="protein sequence ID" value="KAL3753566.1"/>
    <property type="molecule type" value="Genomic_DNA"/>
</dbReference>
<keyword evidence="5 12" id="KW-0812">Transmembrane</keyword>
<dbReference type="PROSITE" id="PS51450">
    <property type="entry name" value="LRR"/>
    <property type="match status" value="1"/>
</dbReference>
<dbReference type="FunFam" id="3.80.10.10:FF:000041">
    <property type="entry name" value="LRR receptor-like serine/threonine-protein kinase ERECTA"/>
    <property type="match status" value="1"/>
</dbReference>
<evidence type="ECO:0000256" key="2">
    <source>
        <dbReference type="ARBA" id="ARBA00009592"/>
    </source>
</evidence>
<keyword evidence="8 12" id="KW-1133">Transmembrane helix</keyword>
<dbReference type="Gene3D" id="3.80.10.10">
    <property type="entry name" value="Ribonuclease Inhibitor"/>
    <property type="match status" value="5"/>
</dbReference>